<evidence type="ECO:0000256" key="1">
    <source>
        <dbReference type="SAM" id="Phobius"/>
    </source>
</evidence>
<keyword evidence="3" id="KW-1185">Reference proteome</keyword>
<dbReference type="EMBL" id="LRPM01000048">
    <property type="protein sequence ID" value="KWZ77561.1"/>
    <property type="molecule type" value="Genomic_DNA"/>
</dbReference>
<dbReference type="STRING" id="33036.HMPREF3200_01382"/>
<evidence type="ECO:0000313" key="3">
    <source>
        <dbReference type="Proteomes" id="UP000070383"/>
    </source>
</evidence>
<dbReference type="AlphaFoldDB" id="A0A133KD99"/>
<keyword evidence="1" id="KW-0472">Membrane</keyword>
<protein>
    <submittedName>
        <fullName evidence="2">Uncharacterized protein</fullName>
    </submittedName>
</protein>
<sequence length="126" mass="14282">MNDILVKVLTSVGILVLANLFVYIGNLSKEKINSIENYKVRDAVARLLDIISKCVGATNQTYVKELKENGKFDRNSQEEAWNDTKASIEKILDNESKEILGKAYGDLNDYINQALEDEVKRQKESK</sequence>
<proteinExistence type="predicted"/>
<dbReference type="OrthoDB" id="9962367at2"/>
<gene>
    <name evidence="2" type="ORF">HMPREF3200_01382</name>
</gene>
<name>A0A133KD99_9FIRM</name>
<dbReference type="RefSeq" id="WP_004837117.1">
    <property type="nucleotide sequence ID" value="NZ_CAMPNK010000041.1"/>
</dbReference>
<dbReference type="Proteomes" id="UP000070383">
    <property type="component" value="Unassembled WGS sequence"/>
</dbReference>
<keyword evidence="1" id="KW-0812">Transmembrane</keyword>
<keyword evidence="1" id="KW-1133">Transmembrane helix</keyword>
<reference evidence="3" key="1">
    <citation type="submission" date="2016-01" db="EMBL/GenBank/DDBJ databases">
        <authorList>
            <person name="Mitreva M."/>
            <person name="Pepin K.H."/>
            <person name="Mihindukulasuriya K.A."/>
            <person name="Fulton R."/>
            <person name="Fronick C."/>
            <person name="O'Laughlin M."/>
            <person name="Miner T."/>
            <person name="Herter B."/>
            <person name="Rosa B.A."/>
            <person name="Cordes M."/>
            <person name="Tomlinson C."/>
            <person name="Wollam A."/>
            <person name="Palsikar V.B."/>
            <person name="Mardis E.R."/>
            <person name="Wilson R.K."/>
        </authorList>
    </citation>
    <scope>NUCLEOTIDE SEQUENCE [LARGE SCALE GENOMIC DNA]</scope>
    <source>
        <strain evidence="3">MJR8151</strain>
    </source>
</reference>
<dbReference type="PATRIC" id="fig|33036.3.peg.1369"/>
<accession>A0A133KD99</accession>
<feature type="transmembrane region" description="Helical" evidence="1">
    <location>
        <begin position="6"/>
        <end position="24"/>
    </location>
</feature>
<evidence type="ECO:0000313" key="2">
    <source>
        <dbReference type="EMBL" id="KWZ77561.1"/>
    </source>
</evidence>
<organism evidence="2 3">
    <name type="scientific">Anaerococcus tetradius</name>
    <dbReference type="NCBI Taxonomy" id="33036"/>
    <lineage>
        <taxon>Bacteria</taxon>
        <taxon>Bacillati</taxon>
        <taxon>Bacillota</taxon>
        <taxon>Tissierellia</taxon>
        <taxon>Tissierellales</taxon>
        <taxon>Peptoniphilaceae</taxon>
        <taxon>Anaerococcus</taxon>
    </lineage>
</organism>
<comment type="caution">
    <text evidence="2">The sequence shown here is derived from an EMBL/GenBank/DDBJ whole genome shotgun (WGS) entry which is preliminary data.</text>
</comment>